<dbReference type="InterPro" id="IPR000331">
    <property type="entry name" value="Rap/Ran_GAP_dom"/>
</dbReference>
<dbReference type="GO" id="GO:0005737">
    <property type="term" value="C:cytoplasm"/>
    <property type="evidence" value="ECO:0007669"/>
    <property type="project" value="TreeGrafter"/>
</dbReference>
<dbReference type="OrthoDB" id="19311at2759"/>
<protein>
    <recommendedName>
        <fullName evidence="2">Rap-GAP domain-containing protein</fullName>
    </recommendedName>
</protein>
<dbReference type="STRING" id="933852.A0A0C3AMT9"/>
<evidence type="ECO:0000256" key="1">
    <source>
        <dbReference type="ARBA" id="ARBA00022468"/>
    </source>
</evidence>
<dbReference type="AlphaFoldDB" id="A0A0C3AMT9"/>
<reference evidence="3 4" key="1">
    <citation type="submission" date="2014-04" db="EMBL/GenBank/DDBJ databases">
        <authorList>
            <consortium name="DOE Joint Genome Institute"/>
            <person name="Kuo A."/>
            <person name="Zuccaro A."/>
            <person name="Kohler A."/>
            <person name="Nagy L.G."/>
            <person name="Floudas D."/>
            <person name="Copeland A."/>
            <person name="Barry K.W."/>
            <person name="Cichocki N."/>
            <person name="Veneault-Fourrey C."/>
            <person name="LaButti K."/>
            <person name="Lindquist E.A."/>
            <person name="Lipzen A."/>
            <person name="Lundell T."/>
            <person name="Morin E."/>
            <person name="Murat C."/>
            <person name="Sun H."/>
            <person name="Tunlid A."/>
            <person name="Henrissat B."/>
            <person name="Grigoriev I.V."/>
            <person name="Hibbett D.S."/>
            <person name="Martin F."/>
            <person name="Nordberg H.P."/>
            <person name="Cantor M.N."/>
            <person name="Hua S.X."/>
        </authorList>
    </citation>
    <scope>NUCLEOTIDE SEQUENCE [LARGE SCALE GENOMIC DNA]</scope>
    <source>
        <strain evidence="3 4">MAFF 305830</strain>
    </source>
</reference>
<keyword evidence="4" id="KW-1185">Reference proteome</keyword>
<dbReference type="EMBL" id="KN824386">
    <property type="protein sequence ID" value="KIM21339.1"/>
    <property type="molecule type" value="Genomic_DNA"/>
</dbReference>
<name>A0A0C3AMT9_SERVB</name>
<evidence type="ECO:0000259" key="2">
    <source>
        <dbReference type="PROSITE" id="PS50085"/>
    </source>
</evidence>
<dbReference type="GO" id="GO:0051056">
    <property type="term" value="P:regulation of small GTPase mediated signal transduction"/>
    <property type="evidence" value="ECO:0007669"/>
    <property type="project" value="InterPro"/>
</dbReference>
<dbReference type="Pfam" id="PF02145">
    <property type="entry name" value="Rap_GAP"/>
    <property type="match status" value="1"/>
</dbReference>
<accession>A0A0C3AMT9</accession>
<keyword evidence="1" id="KW-0343">GTPase activation</keyword>
<proteinExistence type="predicted"/>
<dbReference type="PROSITE" id="PS50085">
    <property type="entry name" value="RAPGAP"/>
    <property type="match status" value="1"/>
</dbReference>
<dbReference type="GO" id="GO:0005634">
    <property type="term" value="C:nucleus"/>
    <property type="evidence" value="ECO:0007669"/>
    <property type="project" value="InterPro"/>
</dbReference>
<organism evidence="3 4">
    <name type="scientific">Serendipita vermifera MAFF 305830</name>
    <dbReference type="NCBI Taxonomy" id="933852"/>
    <lineage>
        <taxon>Eukaryota</taxon>
        <taxon>Fungi</taxon>
        <taxon>Dikarya</taxon>
        <taxon>Basidiomycota</taxon>
        <taxon>Agaricomycotina</taxon>
        <taxon>Agaricomycetes</taxon>
        <taxon>Sebacinales</taxon>
        <taxon>Serendipitaceae</taxon>
        <taxon>Serendipita</taxon>
    </lineage>
</organism>
<gene>
    <name evidence="3" type="ORF">M408DRAFT_80691</name>
</gene>
<reference evidence="4" key="2">
    <citation type="submission" date="2015-01" db="EMBL/GenBank/DDBJ databases">
        <title>Evolutionary Origins and Diversification of the Mycorrhizal Mutualists.</title>
        <authorList>
            <consortium name="DOE Joint Genome Institute"/>
            <consortium name="Mycorrhizal Genomics Consortium"/>
            <person name="Kohler A."/>
            <person name="Kuo A."/>
            <person name="Nagy L.G."/>
            <person name="Floudas D."/>
            <person name="Copeland A."/>
            <person name="Barry K.W."/>
            <person name="Cichocki N."/>
            <person name="Veneault-Fourrey C."/>
            <person name="LaButti K."/>
            <person name="Lindquist E.A."/>
            <person name="Lipzen A."/>
            <person name="Lundell T."/>
            <person name="Morin E."/>
            <person name="Murat C."/>
            <person name="Riley R."/>
            <person name="Ohm R."/>
            <person name="Sun H."/>
            <person name="Tunlid A."/>
            <person name="Henrissat B."/>
            <person name="Grigoriev I.V."/>
            <person name="Hibbett D.S."/>
            <person name="Martin F."/>
        </authorList>
    </citation>
    <scope>NUCLEOTIDE SEQUENCE [LARGE SCALE GENOMIC DNA]</scope>
    <source>
        <strain evidence="4">MAFF 305830</strain>
    </source>
</reference>
<evidence type="ECO:0000313" key="3">
    <source>
        <dbReference type="EMBL" id="KIM21339.1"/>
    </source>
</evidence>
<dbReference type="PANTHER" id="PTHR10063">
    <property type="entry name" value="TUBERIN"/>
    <property type="match status" value="1"/>
</dbReference>
<feature type="domain" description="Rap-GAP" evidence="2">
    <location>
        <begin position="8"/>
        <end position="227"/>
    </location>
</feature>
<dbReference type="SUPFAM" id="SSF111347">
    <property type="entry name" value="Rap/Ran-GAP"/>
    <property type="match status" value="1"/>
</dbReference>
<sequence length="243" mass="27526">MKELDKSLEILHHTPPFTVHRVGVVYVSLGQTQEMEILSNQHGSLTYSHVVARLGRVMSGVQWHVPADYIMSWWNDVLDIYFHVATMMPNIHECLFKKQQIGNDAVKIIWNDGGRSFDMDTLPSEFNLINIIVEPHSRAASGAAFSTSLSKYFKVSMQTPSKLRLPPVTPLQGYKLVTLEALPSVLRQCAQLACHFCDAWINTGADGAIRYPLMRNREARMRCIEGTKKHLHNKVKPQTQNVS</sequence>
<dbReference type="InterPro" id="IPR035974">
    <property type="entry name" value="Rap/Ran-GAP_sf"/>
</dbReference>
<dbReference type="Gene3D" id="3.40.50.11210">
    <property type="entry name" value="Rap/Ran-GAP"/>
    <property type="match status" value="1"/>
</dbReference>
<dbReference type="PANTHER" id="PTHR10063:SF0">
    <property type="entry name" value="TUBERIN"/>
    <property type="match status" value="1"/>
</dbReference>
<evidence type="ECO:0000313" key="4">
    <source>
        <dbReference type="Proteomes" id="UP000054097"/>
    </source>
</evidence>
<dbReference type="Proteomes" id="UP000054097">
    <property type="component" value="Unassembled WGS sequence"/>
</dbReference>
<dbReference type="GO" id="GO:0005096">
    <property type="term" value="F:GTPase activator activity"/>
    <property type="evidence" value="ECO:0007669"/>
    <property type="project" value="UniProtKB-KW"/>
</dbReference>
<dbReference type="HOGENOM" id="CLU_070870_0_0_1"/>
<dbReference type="InterPro" id="IPR027107">
    <property type="entry name" value="Tuberin/Ral-act_asu"/>
</dbReference>